<accession>A0AC61R4P8</accession>
<organism evidence="1 2">
    <name type="scientific">Dubosiella muris</name>
    <dbReference type="NCBI Taxonomy" id="3038133"/>
    <lineage>
        <taxon>Bacteria</taxon>
        <taxon>Bacillati</taxon>
        <taxon>Bacillota</taxon>
        <taxon>Erysipelotrichia</taxon>
        <taxon>Erysipelotrichales</taxon>
        <taxon>Erysipelotrichaceae</taxon>
        <taxon>Dubosiella</taxon>
    </lineage>
</organism>
<proteinExistence type="predicted"/>
<protein>
    <submittedName>
        <fullName evidence="1">TetR/AcrR family transcriptional regulator</fullName>
    </submittedName>
</protein>
<evidence type="ECO:0000313" key="1">
    <source>
        <dbReference type="EMBL" id="TGY64957.1"/>
    </source>
</evidence>
<keyword evidence="2" id="KW-1185">Reference proteome</keyword>
<dbReference type="EMBL" id="SRYG01000027">
    <property type="protein sequence ID" value="TGY64957.1"/>
    <property type="molecule type" value="Genomic_DNA"/>
</dbReference>
<dbReference type="Proteomes" id="UP000308836">
    <property type="component" value="Unassembled WGS sequence"/>
</dbReference>
<name>A0AC61R4P8_9FIRM</name>
<gene>
    <name evidence="1" type="ORF">E5336_10945</name>
</gene>
<comment type="caution">
    <text evidence="1">The sequence shown here is derived from an EMBL/GenBank/DDBJ whole genome shotgun (WGS) entry which is preliminary data.</text>
</comment>
<evidence type="ECO:0000313" key="2">
    <source>
        <dbReference type="Proteomes" id="UP000308836"/>
    </source>
</evidence>
<reference evidence="1" key="1">
    <citation type="submission" date="2019-04" db="EMBL/GenBank/DDBJ databases">
        <title>Microbes associate with the intestines of laboratory mice.</title>
        <authorList>
            <person name="Navarre W."/>
            <person name="Wong E."/>
            <person name="Huang K."/>
            <person name="Tropini C."/>
            <person name="Ng K."/>
            <person name="Yu B."/>
        </authorList>
    </citation>
    <scope>NUCLEOTIDE SEQUENCE</scope>
    <source>
        <strain evidence="1">NM09_H32</strain>
    </source>
</reference>
<sequence>MKNQEKQEQIIQTALHLFYERGFKNVSVMDICDACDITKPTFYKYVPSKEEILRHHYRGTLDELSERLRQLDPEPDFWRLIVLGLTFTLRKSVQMGPELYAQYMTLNFKTHTLTARYNSPARDATINSIRKAQENGQIRNMADPVELYLAARNLGLGLALKWCMVRGGYDVVAQTEANLAILFQPDHRRIEQAVADFERARAR</sequence>